<dbReference type="PANTHER" id="PTHR13767:SF2">
    <property type="entry name" value="PSEUDOURIDYLATE SYNTHASE TRUB1"/>
    <property type="match status" value="1"/>
</dbReference>
<dbReference type="Gene3D" id="3.30.2350.10">
    <property type="entry name" value="Pseudouridine synthase"/>
    <property type="match status" value="1"/>
</dbReference>
<dbReference type="EMBL" id="LCLS01000002">
    <property type="protein sequence ID" value="KKU22436.1"/>
    <property type="molecule type" value="Genomic_DNA"/>
</dbReference>
<dbReference type="InterPro" id="IPR002501">
    <property type="entry name" value="PsdUridine_synth_N"/>
</dbReference>
<evidence type="ECO:0000256" key="5">
    <source>
        <dbReference type="ARBA" id="ARBA00023235"/>
    </source>
</evidence>
<dbReference type="GO" id="GO:0003723">
    <property type="term" value="F:RNA binding"/>
    <property type="evidence" value="ECO:0007669"/>
    <property type="project" value="InterPro"/>
</dbReference>
<evidence type="ECO:0000313" key="7">
    <source>
        <dbReference type="EMBL" id="KKU22436.1"/>
    </source>
</evidence>
<evidence type="ECO:0000256" key="4">
    <source>
        <dbReference type="ARBA" id="ARBA00022694"/>
    </source>
</evidence>
<sequence>MKSILILNKREGETPLAALLRLRAKSKKYENIKMTYAGRLDPMASGVLLALLGEEVSNKEKYLVLDKEYEFEVLFGFATDTYDILGKIVSSKVLTNIGTKDITKNLKYFRGRFRQTYPLYSSKTVKGKQLWEYGRDEKAVELPTREVTIKKLKFLGIKRASGQKLLSDIIKRIGKVDGDFRQKEISSIWRKKLAGKESVNFYIAGFAIRSSSGTYVRAIAHALGERLGIPALAYRIKRTKVGFFAKIS</sequence>
<organism evidence="7 8">
    <name type="scientific">Candidatus Nomurabacteria bacterium GW2011_GWA1_46_11</name>
    <dbReference type="NCBI Taxonomy" id="1618732"/>
    <lineage>
        <taxon>Bacteria</taxon>
        <taxon>Candidatus Nomuraibacteriota</taxon>
    </lineage>
</organism>
<evidence type="ECO:0000313" key="8">
    <source>
        <dbReference type="Proteomes" id="UP000034107"/>
    </source>
</evidence>
<dbReference type="InterPro" id="IPR020103">
    <property type="entry name" value="PsdUridine_synth_cat_dom_sf"/>
</dbReference>
<evidence type="ECO:0000256" key="1">
    <source>
        <dbReference type="ARBA" id="ARBA00000385"/>
    </source>
</evidence>
<dbReference type="Proteomes" id="UP000034107">
    <property type="component" value="Unassembled WGS sequence"/>
</dbReference>
<gene>
    <name evidence="7" type="ORF">UX31_C0002G0009</name>
</gene>
<evidence type="ECO:0000256" key="3">
    <source>
        <dbReference type="ARBA" id="ARBA00012787"/>
    </source>
</evidence>
<dbReference type="Pfam" id="PF01509">
    <property type="entry name" value="TruB_N"/>
    <property type="match status" value="1"/>
</dbReference>
<dbReference type="GO" id="GO:0006400">
    <property type="term" value="P:tRNA modification"/>
    <property type="evidence" value="ECO:0007669"/>
    <property type="project" value="TreeGrafter"/>
</dbReference>
<name>A0A0G1NPS8_9BACT</name>
<proteinExistence type="inferred from homology"/>
<evidence type="ECO:0000259" key="6">
    <source>
        <dbReference type="Pfam" id="PF01509"/>
    </source>
</evidence>
<dbReference type="AlphaFoldDB" id="A0A0G1NPS8"/>
<comment type="caution">
    <text evidence="7">The sequence shown here is derived from an EMBL/GenBank/DDBJ whole genome shotgun (WGS) entry which is preliminary data.</text>
</comment>
<protein>
    <recommendedName>
        <fullName evidence="3">tRNA pseudouridine(55) synthase</fullName>
        <ecNumber evidence="3">5.4.99.25</ecNumber>
    </recommendedName>
</protein>
<dbReference type="GO" id="GO:1990481">
    <property type="term" value="P:mRNA pseudouridine synthesis"/>
    <property type="evidence" value="ECO:0007669"/>
    <property type="project" value="TreeGrafter"/>
</dbReference>
<accession>A0A0G1NPS8</accession>
<keyword evidence="4" id="KW-0819">tRNA processing</keyword>
<dbReference type="GO" id="GO:0160148">
    <property type="term" value="F:tRNA pseudouridine(55) synthase activity"/>
    <property type="evidence" value="ECO:0007669"/>
    <property type="project" value="UniProtKB-EC"/>
</dbReference>
<dbReference type="SUPFAM" id="SSF55120">
    <property type="entry name" value="Pseudouridine synthase"/>
    <property type="match status" value="1"/>
</dbReference>
<reference evidence="7 8" key="1">
    <citation type="journal article" date="2015" name="Nature">
        <title>rRNA introns, odd ribosomes, and small enigmatic genomes across a large radiation of phyla.</title>
        <authorList>
            <person name="Brown C.T."/>
            <person name="Hug L.A."/>
            <person name="Thomas B.C."/>
            <person name="Sharon I."/>
            <person name="Castelle C.J."/>
            <person name="Singh A."/>
            <person name="Wilkins M.J."/>
            <person name="Williams K.H."/>
            <person name="Banfield J.F."/>
        </authorList>
    </citation>
    <scope>NUCLEOTIDE SEQUENCE [LARGE SCALE GENOMIC DNA]</scope>
</reference>
<evidence type="ECO:0000256" key="2">
    <source>
        <dbReference type="ARBA" id="ARBA00005642"/>
    </source>
</evidence>
<keyword evidence="5" id="KW-0413">Isomerase</keyword>
<feature type="domain" description="Pseudouridine synthase II N-terminal" evidence="6">
    <location>
        <begin position="28"/>
        <end position="160"/>
    </location>
</feature>
<dbReference type="EC" id="5.4.99.25" evidence="3"/>
<dbReference type="PANTHER" id="PTHR13767">
    <property type="entry name" value="TRNA-PSEUDOURIDINE SYNTHASE"/>
    <property type="match status" value="1"/>
</dbReference>
<dbReference type="InterPro" id="IPR014780">
    <property type="entry name" value="tRNA_psdUridine_synth_TruB"/>
</dbReference>
<comment type="catalytic activity">
    <reaction evidence="1">
        <text>uridine(55) in tRNA = pseudouridine(55) in tRNA</text>
        <dbReference type="Rhea" id="RHEA:42532"/>
        <dbReference type="Rhea" id="RHEA-COMP:10101"/>
        <dbReference type="Rhea" id="RHEA-COMP:10102"/>
        <dbReference type="ChEBI" id="CHEBI:65314"/>
        <dbReference type="ChEBI" id="CHEBI:65315"/>
        <dbReference type="EC" id="5.4.99.25"/>
    </reaction>
</comment>
<comment type="similarity">
    <text evidence="2">Belongs to the pseudouridine synthase TruB family. Type 1 subfamily.</text>
</comment>